<dbReference type="EMBL" id="JBEPMC010000014">
    <property type="protein sequence ID" value="MET3582947.1"/>
    <property type="molecule type" value="Genomic_DNA"/>
</dbReference>
<evidence type="ECO:0000313" key="4">
    <source>
        <dbReference type="Proteomes" id="UP001549204"/>
    </source>
</evidence>
<dbReference type="RefSeq" id="WP_263806575.1">
    <property type="nucleotide sequence ID" value="NZ_JBEPMC010000014.1"/>
</dbReference>
<keyword evidence="3" id="KW-0418">Kinase</keyword>
<dbReference type="InterPro" id="IPR002575">
    <property type="entry name" value="Aminoglycoside_PTrfase"/>
</dbReference>
<comment type="caution">
    <text evidence="3">The sequence shown here is derived from an EMBL/GenBank/DDBJ whole genome shotgun (WGS) entry which is preliminary data.</text>
</comment>
<name>A0ABV2GXS0_9HYPH</name>
<accession>A0ABV2GXS0</accession>
<dbReference type="Gene3D" id="3.90.1200.10">
    <property type="match status" value="1"/>
</dbReference>
<organism evidence="3 4">
    <name type="scientific">Mesorhizobium robiniae</name>
    <dbReference type="NCBI Taxonomy" id="559315"/>
    <lineage>
        <taxon>Bacteria</taxon>
        <taxon>Pseudomonadati</taxon>
        <taxon>Pseudomonadota</taxon>
        <taxon>Alphaproteobacteria</taxon>
        <taxon>Hyphomicrobiales</taxon>
        <taxon>Phyllobacteriaceae</taxon>
        <taxon>Mesorhizobium</taxon>
    </lineage>
</organism>
<feature type="domain" description="Aminoglycoside phosphotransferase" evidence="2">
    <location>
        <begin position="29"/>
        <end position="134"/>
    </location>
</feature>
<dbReference type="SUPFAM" id="SSF56112">
    <property type="entry name" value="Protein kinase-like (PK-like)"/>
    <property type="match status" value="1"/>
</dbReference>
<dbReference type="InterPro" id="IPR011009">
    <property type="entry name" value="Kinase-like_dom_sf"/>
</dbReference>
<dbReference type="Pfam" id="PF01636">
    <property type="entry name" value="APH"/>
    <property type="match status" value="1"/>
</dbReference>
<reference evidence="3 4" key="1">
    <citation type="submission" date="2024-06" db="EMBL/GenBank/DDBJ databases">
        <title>Genomic Encyclopedia of Type Strains, Phase IV (KMG-IV): sequencing the most valuable type-strain genomes for metagenomic binning, comparative biology and taxonomic classification.</title>
        <authorList>
            <person name="Goeker M."/>
        </authorList>
    </citation>
    <scope>NUCLEOTIDE SEQUENCE [LARGE SCALE GENOMIC DNA]</scope>
    <source>
        <strain evidence="3 4">DSM 100022</strain>
    </source>
</reference>
<evidence type="ECO:0000256" key="1">
    <source>
        <dbReference type="ARBA" id="ARBA00038240"/>
    </source>
</evidence>
<dbReference type="PANTHER" id="PTHR21064:SF6">
    <property type="entry name" value="AMINOGLYCOSIDE PHOSPHOTRANSFERASE DOMAIN-CONTAINING PROTEIN"/>
    <property type="match status" value="1"/>
</dbReference>
<dbReference type="Gene3D" id="3.30.200.20">
    <property type="entry name" value="Phosphorylase Kinase, domain 1"/>
    <property type="match status" value="1"/>
</dbReference>
<keyword evidence="4" id="KW-1185">Reference proteome</keyword>
<evidence type="ECO:0000259" key="2">
    <source>
        <dbReference type="Pfam" id="PF01636"/>
    </source>
</evidence>
<keyword evidence="3" id="KW-0808">Transferase</keyword>
<protein>
    <submittedName>
        <fullName evidence="3">Homoserine kinase type II</fullName>
        <ecNumber evidence="3">2.7.1.39</ecNumber>
    </submittedName>
</protein>
<evidence type="ECO:0000313" key="3">
    <source>
        <dbReference type="EMBL" id="MET3582947.1"/>
    </source>
</evidence>
<dbReference type="PANTHER" id="PTHR21064">
    <property type="entry name" value="AMINOGLYCOSIDE PHOSPHOTRANSFERASE DOMAIN-CONTAINING PROTEIN-RELATED"/>
    <property type="match status" value="1"/>
</dbReference>
<dbReference type="EC" id="2.7.1.39" evidence="3"/>
<dbReference type="InterPro" id="IPR050249">
    <property type="entry name" value="Pseudomonas-type_ThrB"/>
</dbReference>
<comment type="similarity">
    <text evidence="1">Belongs to the pseudomonas-type ThrB family.</text>
</comment>
<gene>
    <name evidence="3" type="ORF">ABID19_006009</name>
</gene>
<sequence>MAVFTELSDGDRDAIASAYGITSLLSVIGIADGDRETTYLFRSKENDLIVTLFENGAEPSDLERAFETMERLHKNGVPCPKPIRSLDGNATSRAAGKLVAIVSFVPGSSTFDPVTRKCHSLGQTMARIHSILQPHPNRSSYELPTGPVHGALVHQNVFFLDDKVSGIINFRLRHDDALISEVADVLVDWTGGSNGGLDNDNAQALLAGYQSVRSLSDAERDALPAFVMAATARCYGRKGDHRHLPDIAVNAYRSASGIMQSGLVGLDPHEIPA</sequence>
<dbReference type="Proteomes" id="UP001549204">
    <property type="component" value="Unassembled WGS sequence"/>
</dbReference>
<dbReference type="GO" id="GO:0004413">
    <property type="term" value="F:homoserine kinase activity"/>
    <property type="evidence" value="ECO:0007669"/>
    <property type="project" value="UniProtKB-EC"/>
</dbReference>
<proteinExistence type="inferred from homology"/>